<dbReference type="AlphaFoldDB" id="A0AAV6SAC9"/>
<name>A0AAV6SAC9_SOLSE</name>
<comment type="caution">
    <text evidence="1">The sequence shown here is derived from an EMBL/GenBank/DDBJ whole genome shotgun (WGS) entry which is preliminary data.</text>
</comment>
<reference evidence="1 2" key="1">
    <citation type="journal article" date="2021" name="Sci. Rep.">
        <title>Chromosome anchoring in Senegalese sole (Solea senegalensis) reveals sex-associated markers and genome rearrangements in flatfish.</title>
        <authorList>
            <person name="Guerrero-Cozar I."/>
            <person name="Gomez-Garrido J."/>
            <person name="Berbel C."/>
            <person name="Martinez-Blanch J.F."/>
            <person name="Alioto T."/>
            <person name="Claros M.G."/>
            <person name="Gagnaire P.A."/>
            <person name="Manchado M."/>
        </authorList>
    </citation>
    <scope>NUCLEOTIDE SEQUENCE [LARGE SCALE GENOMIC DNA]</scope>
    <source>
        <strain evidence="1">Sse05_10M</strain>
    </source>
</reference>
<accession>A0AAV6SAC9</accession>
<evidence type="ECO:0000313" key="1">
    <source>
        <dbReference type="EMBL" id="KAG7512986.1"/>
    </source>
</evidence>
<proteinExistence type="predicted"/>
<keyword evidence="2" id="KW-1185">Reference proteome</keyword>
<evidence type="ECO:0000313" key="2">
    <source>
        <dbReference type="Proteomes" id="UP000693946"/>
    </source>
</evidence>
<organism evidence="1 2">
    <name type="scientific">Solea senegalensis</name>
    <name type="common">Senegalese sole</name>
    <dbReference type="NCBI Taxonomy" id="28829"/>
    <lineage>
        <taxon>Eukaryota</taxon>
        <taxon>Metazoa</taxon>
        <taxon>Chordata</taxon>
        <taxon>Craniata</taxon>
        <taxon>Vertebrata</taxon>
        <taxon>Euteleostomi</taxon>
        <taxon>Actinopterygii</taxon>
        <taxon>Neopterygii</taxon>
        <taxon>Teleostei</taxon>
        <taxon>Neoteleostei</taxon>
        <taxon>Acanthomorphata</taxon>
        <taxon>Carangaria</taxon>
        <taxon>Pleuronectiformes</taxon>
        <taxon>Pleuronectoidei</taxon>
        <taxon>Soleidae</taxon>
        <taxon>Solea</taxon>
    </lineage>
</organism>
<protein>
    <submittedName>
        <fullName evidence="1">Uncharacterized protein</fullName>
    </submittedName>
</protein>
<sequence>MDEHVFPCEPERKHTSLTPFTLGHRCVNTRHLIQPGISGGHSLFVAPTNRTGINPLRYQTAVKTARLISGSTLRGFVYLA</sequence>
<dbReference type="Proteomes" id="UP000693946">
    <property type="component" value="Linkage Group LG15"/>
</dbReference>
<gene>
    <name evidence="1" type="ORF">JOB18_044734</name>
</gene>
<dbReference type="EMBL" id="JAGKHQ010000007">
    <property type="protein sequence ID" value="KAG7512986.1"/>
    <property type="molecule type" value="Genomic_DNA"/>
</dbReference>